<dbReference type="EMBL" id="BMTD01000024">
    <property type="protein sequence ID" value="GGV22158.1"/>
    <property type="molecule type" value="Genomic_DNA"/>
</dbReference>
<name>A0A918MEM0_9ACTN</name>
<evidence type="ECO:0000313" key="2">
    <source>
        <dbReference type="Proteomes" id="UP000618795"/>
    </source>
</evidence>
<reference evidence="1" key="1">
    <citation type="journal article" date="2014" name="Int. J. Syst. Evol. Microbiol.">
        <title>Complete genome sequence of Corynebacterium casei LMG S-19264T (=DSM 44701T), isolated from a smear-ripened cheese.</title>
        <authorList>
            <consortium name="US DOE Joint Genome Institute (JGI-PGF)"/>
            <person name="Walter F."/>
            <person name="Albersmeier A."/>
            <person name="Kalinowski J."/>
            <person name="Ruckert C."/>
        </authorList>
    </citation>
    <scope>NUCLEOTIDE SEQUENCE</scope>
    <source>
        <strain evidence="1">JCM 4369</strain>
    </source>
</reference>
<reference evidence="1" key="2">
    <citation type="submission" date="2020-09" db="EMBL/GenBank/DDBJ databases">
        <authorList>
            <person name="Sun Q."/>
            <person name="Ohkuma M."/>
        </authorList>
    </citation>
    <scope>NUCLEOTIDE SEQUENCE</scope>
    <source>
        <strain evidence="1">JCM 4369</strain>
    </source>
</reference>
<organism evidence="1 2">
    <name type="scientific">Streptomyces filipinensis</name>
    <dbReference type="NCBI Taxonomy" id="66887"/>
    <lineage>
        <taxon>Bacteria</taxon>
        <taxon>Bacillati</taxon>
        <taxon>Actinomycetota</taxon>
        <taxon>Actinomycetes</taxon>
        <taxon>Kitasatosporales</taxon>
        <taxon>Streptomycetaceae</taxon>
        <taxon>Streptomyces</taxon>
    </lineage>
</organism>
<dbReference type="Proteomes" id="UP000618795">
    <property type="component" value="Unassembled WGS sequence"/>
</dbReference>
<comment type="caution">
    <text evidence="1">The sequence shown here is derived from an EMBL/GenBank/DDBJ whole genome shotgun (WGS) entry which is preliminary data.</text>
</comment>
<dbReference type="AlphaFoldDB" id="A0A918MEM0"/>
<evidence type="ECO:0000313" key="1">
    <source>
        <dbReference type="EMBL" id="GGV22158.1"/>
    </source>
</evidence>
<accession>A0A918MEM0</accession>
<gene>
    <name evidence="1" type="ORF">GCM10010260_72980</name>
</gene>
<evidence type="ECO:0008006" key="3">
    <source>
        <dbReference type="Google" id="ProtNLM"/>
    </source>
</evidence>
<protein>
    <recommendedName>
        <fullName evidence="3">Transposase</fullName>
    </recommendedName>
</protein>
<sequence>MQQGCDALALRRARRTAVGQRGLPQRAQGQTATTHIADPLRLGKMRWRIEHDCRELQHGLGLHHFEGRTSRGWLLAPPRHGTVTVAAVRLWLRS</sequence>
<proteinExistence type="predicted"/>
<dbReference type="RefSeq" id="WP_191877757.1">
    <property type="nucleotide sequence ID" value="NZ_BMTD01000024.1"/>
</dbReference>
<keyword evidence="2" id="KW-1185">Reference proteome</keyword>